<feature type="transmembrane region" description="Helical" evidence="1">
    <location>
        <begin position="20"/>
        <end position="37"/>
    </location>
</feature>
<protein>
    <recommendedName>
        <fullName evidence="3">Steroid 5-alpha reductase C-terminal domain-containing protein</fullName>
    </recommendedName>
</protein>
<keyword evidence="1" id="KW-1133">Transmembrane helix</keyword>
<dbReference type="Gene3D" id="1.20.120.1630">
    <property type="match status" value="1"/>
</dbReference>
<organism evidence="2">
    <name type="scientific">marine metagenome</name>
    <dbReference type="NCBI Taxonomy" id="408172"/>
    <lineage>
        <taxon>unclassified sequences</taxon>
        <taxon>metagenomes</taxon>
        <taxon>ecological metagenomes</taxon>
    </lineage>
</organism>
<feature type="transmembrane region" description="Helical" evidence="1">
    <location>
        <begin position="141"/>
        <end position="169"/>
    </location>
</feature>
<reference evidence="2" key="1">
    <citation type="submission" date="2018-05" db="EMBL/GenBank/DDBJ databases">
        <authorList>
            <person name="Lanie J.A."/>
            <person name="Ng W.-L."/>
            <person name="Kazmierczak K.M."/>
            <person name="Andrzejewski T.M."/>
            <person name="Davidsen T.M."/>
            <person name="Wayne K.J."/>
            <person name="Tettelin H."/>
            <person name="Glass J.I."/>
            <person name="Rusch D."/>
            <person name="Podicherti R."/>
            <person name="Tsui H.-C.T."/>
            <person name="Winkler M.E."/>
        </authorList>
    </citation>
    <scope>NUCLEOTIDE SEQUENCE</scope>
</reference>
<feature type="non-terminal residue" evidence="2">
    <location>
        <position position="1"/>
    </location>
</feature>
<evidence type="ECO:0000256" key="1">
    <source>
        <dbReference type="SAM" id="Phobius"/>
    </source>
</evidence>
<evidence type="ECO:0008006" key="3">
    <source>
        <dbReference type="Google" id="ProtNLM"/>
    </source>
</evidence>
<sequence length="172" mass="19781">VTGLFILLLMQVYGTWENTTSWTYLALHGTYGILWVLKSRIFPDKTWEQQTSVWYGLYMWFGLTLYWASAWIINSGFFNGGLPVAAPPWLTGLCTAMFGFGVFFHFSADMYKHTLLEVKPGELIAGGIMSSCRNINYFGELLIYLSFALLTLHWLPLVFLAMMMIIVWFPNM</sequence>
<evidence type="ECO:0000313" key="2">
    <source>
        <dbReference type="EMBL" id="SVA08147.1"/>
    </source>
</evidence>
<keyword evidence="1" id="KW-0812">Transmembrane</keyword>
<keyword evidence="1" id="KW-0472">Membrane</keyword>
<feature type="transmembrane region" description="Helical" evidence="1">
    <location>
        <begin position="89"/>
        <end position="106"/>
    </location>
</feature>
<name>A0A381T0D8_9ZZZZ</name>
<dbReference type="AlphaFoldDB" id="A0A381T0D8"/>
<accession>A0A381T0D8</accession>
<feature type="transmembrane region" description="Helical" evidence="1">
    <location>
        <begin position="57"/>
        <end position="77"/>
    </location>
</feature>
<dbReference type="EMBL" id="UINC01003650">
    <property type="protein sequence ID" value="SVA08147.1"/>
    <property type="molecule type" value="Genomic_DNA"/>
</dbReference>
<feature type="non-terminal residue" evidence="2">
    <location>
        <position position="172"/>
    </location>
</feature>
<gene>
    <name evidence="2" type="ORF">METZ01_LOCUS61001</name>
</gene>
<proteinExistence type="predicted"/>